<proteinExistence type="predicted"/>
<dbReference type="EMBL" id="MZNU01000113">
    <property type="protein sequence ID" value="OWP04366.1"/>
    <property type="molecule type" value="Genomic_DNA"/>
</dbReference>
<dbReference type="OrthoDB" id="9996895at2759"/>
<dbReference type="Pfam" id="PF00004">
    <property type="entry name" value="AAA"/>
    <property type="match status" value="1"/>
</dbReference>
<feature type="domain" description="AAA+ ATPase" evidence="2">
    <location>
        <begin position="414"/>
        <end position="626"/>
    </location>
</feature>
<feature type="region of interest" description="Disordered" evidence="1">
    <location>
        <begin position="505"/>
        <end position="537"/>
    </location>
</feature>
<dbReference type="Proteomes" id="UP000242519">
    <property type="component" value="Unassembled WGS sequence"/>
</dbReference>
<dbReference type="InterPro" id="IPR003959">
    <property type="entry name" value="ATPase_AAA_core"/>
</dbReference>
<dbReference type="SMART" id="SM00382">
    <property type="entry name" value="AAA"/>
    <property type="match status" value="1"/>
</dbReference>
<evidence type="ECO:0000313" key="3">
    <source>
        <dbReference type="EMBL" id="OWP04366.1"/>
    </source>
</evidence>
<comment type="caution">
    <text evidence="3">The sequence shown here is derived from an EMBL/GenBank/DDBJ whole genome shotgun (WGS) entry which is preliminary data.</text>
</comment>
<dbReference type="PANTHER" id="PTHR23389:SF21">
    <property type="entry name" value="ATPASE FAMILY AAA DOMAIN-CONTAINING PROTEIN 5"/>
    <property type="match status" value="1"/>
</dbReference>
<dbReference type="Gene3D" id="3.40.50.300">
    <property type="entry name" value="P-loop containing nucleotide triphosphate hydrolases"/>
    <property type="match status" value="1"/>
</dbReference>
<accession>A0A218ZB07</accession>
<evidence type="ECO:0000313" key="4">
    <source>
        <dbReference type="Proteomes" id="UP000242519"/>
    </source>
</evidence>
<dbReference type="GO" id="GO:0003677">
    <property type="term" value="F:DNA binding"/>
    <property type="evidence" value="ECO:0007669"/>
    <property type="project" value="TreeGrafter"/>
</dbReference>
<feature type="compositionally biased region" description="Basic and acidic residues" evidence="1">
    <location>
        <begin position="525"/>
        <end position="537"/>
    </location>
</feature>
<feature type="region of interest" description="Disordered" evidence="1">
    <location>
        <begin position="359"/>
        <end position="396"/>
    </location>
</feature>
<name>A0A218ZB07_9HELO</name>
<dbReference type="InParanoid" id="A0A218ZB07"/>
<dbReference type="SUPFAM" id="SSF52540">
    <property type="entry name" value="P-loop containing nucleoside triphosphate hydrolases"/>
    <property type="match status" value="1"/>
</dbReference>
<dbReference type="InterPro" id="IPR003593">
    <property type="entry name" value="AAA+_ATPase"/>
</dbReference>
<dbReference type="STRING" id="503106.A0A218ZB07"/>
<gene>
    <name evidence="3" type="ORF">B2J93_5999</name>
</gene>
<dbReference type="PANTHER" id="PTHR23389">
    <property type="entry name" value="CHROMOSOME TRANSMISSION FIDELITY FACTOR 18"/>
    <property type="match status" value="1"/>
</dbReference>
<dbReference type="GO" id="GO:0016887">
    <property type="term" value="F:ATP hydrolysis activity"/>
    <property type="evidence" value="ECO:0007669"/>
    <property type="project" value="InterPro"/>
</dbReference>
<protein>
    <recommendedName>
        <fullName evidence="2">AAA+ ATPase domain-containing protein</fullName>
    </recommendedName>
</protein>
<evidence type="ECO:0000259" key="2">
    <source>
        <dbReference type="SMART" id="SM00382"/>
    </source>
</evidence>
<feature type="compositionally biased region" description="Acidic residues" evidence="1">
    <location>
        <begin position="370"/>
        <end position="385"/>
    </location>
</feature>
<dbReference type="GO" id="GO:0005634">
    <property type="term" value="C:nucleus"/>
    <property type="evidence" value="ECO:0007669"/>
    <property type="project" value="TreeGrafter"/>
</dbReference>
<keyword evidence="4" id="KW-1185">Reference proteome</keyword>
<dbReference type="InterPro" id="IPR027417">
    <property type="entry name" value="P-loop_NTPase"/>
</dbReference>
<evidence type="ECO:0000256" key="1">
    <source>
        <dbReference type="SAM" id="MobiDB-lite"/>
    </source>
</evidence>
<dbReference type="AlphaFoldDB" id="A0A218ZB07"/>
<sequence length="1035" mass="114310">MIGAKSTESAGKSSKTMIIAVRYGQGEKNRSFTGEQINRILLTQPTIPELKDSIAAMPNSQQSSNSKPAKPIHPLFLGKPVAKAPSPPNPDLTEIDLTDIKEPVTQQRARPLCRGSFASPNMPAVAFSGSGGFTNIVKVPGATEAAWPWRGMVHVRGLVENLHIADLSNYIPLRSGLKKSKYQAVSISSAENIIETMVSQLSIKNVINSIREIRPDDYPTTPQCLRIPKKRYESGIAIQRRVQKEVKARLVASKVVESPGDGEFQVNSRTQAQIHCALTKLYGNIATSMSAFDKGQCETQAWAHKYSPKCAADVLQSGTEAYILKNWLQALKLQCVEAGSGGDGRAALKTDIPGKRKRKKKKTHGFVVSTDEEDNDMDEITDSEDASSGNQSKPKRTVVKAKDAAALLSKGAKVSNAVVISGPHGCGKTAAIYAVARELGFDVFEINSSSRRSGKDILEKVGDMTRNHQVQRTAAIPRVDKFDEDRVRTDDALANLKSGRQGTVNSFFKPGTIEKPKLKPQARNSTEETRGTDEDKLTSQVRVPILDASKHSSFSKNPAKEQKQSLVLIEEADILYKEDAQFWTTIMGLIATSKRPILITCTDEALLPMGTLDLHAILRMVSPPLDLAVDYMLLVAASEGHIIKRGAVSNLYEGRNYDLRASLMELDFWCQFAIGDVQGGLGWYYPRWPAGNDVDEHGNTYRVTSEGTYQSGMGWLSQDFLESHLHYLDIEEETLHEACDGWRFDLGNWWGSIGLEAWADKIQELSSSQRDTRAALSMYAAFTDSMSVADICSGGTFAPLNRISLDVSISELSAKARDDYTLAYELKETPPLVDYNTSSKDISLHMKSRARKILQVDEHIKHNFEVPSELDRPCEAEILRLIRDQAATPNKYLTRDDFSRAFDPISAQEGSIVSTTLDASTFDRTMTLIVEDLAPYVRSIVAYDARLQEERRKLSHLLSEGGRRGKRMRTTRAAMSALEGGARGSTRQDRYFTAALNSSVVLKTGMPEWIEAMLAETVSLEVVAESRRSSRSSTW</sequence>
<organism evidence="3 4">
    <name type="scientific">Diplocarpon coronariae</name>
    <dbReference type="NCBI Taxonomy" id="2795749"/>
    <lineage>
        <taxon>Eukaryota</taxon>
        <taxon>Fungi</taxon>
        <taxon>Dikarya</taxon>
        <taxon>Ascomycota</taxon>
        <taxon>Pezizomycotina</taxon>
        <taxon>Leotiomycetes</taxon>
        <taxon>Helotiales</taxon>
        <taxon>Drepanopezizaceae</taxon>
        <taxon>Diplocarpon</taxon>
    </lineage>
</organism>
<dbReference type="GO" id="GO:0005524">
    <property type="term" value="F:ATP binding"/>
    <property type="evidence" value="ECO:0007669"/>
    <property type="project" value="InterPro"/>
</dbReference>
<reference evidence="3 4" key="1">
    <citation type="submission" date="2017-04" db="EMBL/GenBank/DDBJ databases">
        <title>Draft genome sequence of Marssonina coronaria NL1: causal agent of apple blotch.</title>
        <authorList>
            <person name="Cheng Q."/>
        </authorList>
    </citation>
    <scope>NUCLEOTIDE SEQUENCE [LARGE SCALE GENOMIC DNA]</scope>
    <source>
        <strain evidence="3 4">NL1</strain>
    </source>
</reference>